<dbReference type="SMART" id="SM00849">
    <property type="entry name" value="Lactamase_B"/>
    <property type="match status" value="1"/>
</dbReference>
<accession>A0A0K2G7H4</accession>
<keyword evidence="2" id="KW-0378">Hydrolase</keyword>
<dbReference type="SUPFAM" id="SSF56281">
    <property type="entry name" value="Metallo-hydrolase/oxidoreductase"/>
    <property type="match status" value="1"/>
</dbReference>
<evidence type="ECO:0000259" key="1">
    <source>
        <dbReference type="SMART" id="SM00849"/>
    </source>
</evidence>
<dbReference type="GO" id="GO:0042781">
    <property type="term" value="F:3'-tRNA processing endoribonuclease activity"/>
    <property type="evidence" value="ECO:0007669"/>
    <property type="project" value="UniProtKB-EC"/>
</dbReference>
<dbReference type="Pfam" id="PF12706">
    <property type="entry name" value="Lactamase_B_2"/>
    <property type="match status" value="1"/>
</dbReference>
<evidence type="ECO:0000313" key="3">
    <source>
        <dbReference type="Proteomes" id="UP000069205"/>
    </source>
</evidence>
<proteinExistence type="predicted"/>
<dbReference type="InterPro" id="IPR001279">
    <property type="entry name" value="Metallo-B-lactamas"/>
</dbReference>
<sequence>MMRVTILGSGTNLHPTRAAAGYLVRTDQTLLFDFGPRTLTNLLKTGVDRHAITHILFSHFHADHCSDFLTFFFDAQIVTKYQGGTRGPLTVIGPHGTERLFRTLFETLPGFTEPRFAVRFKEVSDRPFKIGDTTIRPRTVTHSPDLHCLGYRVEYGGKAVAYSGDSEYCENLVRLCGDADAAILDCSYPANRPGPVHLHAGQCGQVAREAAATRLILSHFYPLAERYDVTAQAAEEFGGRITKASDLMTIRL</sequence>
<dbReference type="AlphaFoldDB" id="A0A0K2G7H4"/>
<protein>
    <submittedName>
        <fullName evidence="2">Putative Ribonuclease Z</fullName>
        <ecNumber evidence="2">3.1.26.11</ecNumber>
    </submittedName>
</protein>
<feature type="domain" description="Metallo-beta-lactamase" evidence="1">
    <location>
        <begin position="18"/>
        <end position="219"/>
    </location>
</feature>
<dbReference type="InterPro" id="IPR036866">
    <property type="entry name" value="RibonucZ/Hydroxyglut_hydro"/>
</dbReference>
<dbReference type="EMBL" id="CP011801">
    <property type="protein sequence ID" value="ALA56906.1"/>
    <property type="molecule type" value="Genomic_DNA"/>
</dbReference>
<reference evidence="2 3" key="1">
    <citation type="journal article" date="2015" name="Proc. Natl. Acad. Sci. U.S.A.">
        <title>Expanded metabolic versatility of ubiquitous nitrite-oxidizing bacteria from the genus Nitrospira.</title>
        <authorList>
            <person name="Koch H."/>
            <person name="Lucker S."/>
            <person name="Albertsen M."/>
            <person name="Kitzinger K."/>
            <person name="Herbold C."/>
            <person name="Spieck E."/>
            <person name="Nielsen P.H."/>
            <person name="Wagner M."/>
            <person name="Daims H."/>
        </authorList>
    </citation>
    <scope>NUCLEOTIDE SEQUENCE [LARGE SCALE GENOMIC DNA]</scope>
    <source>
        <strain evidence="2 3">NSP M-1</strain>
    </source>
</reference>
<dbReference type="STRING" id="42253.NITMOv2_0470"/>
<evidence type="ECO:0000313" key="2">
    <source>
        <dbReference type="EMBL" id="ALA56906.1"/>
    </source>
</evidence>
<dbReference type="PATRIC" id="fig|42253.5.peg.463"/>
<dbReference type="EC" id="3.1.26.11" evidence="2"/>
<name>A0A0K2G7H4_NITMO</name>
<dbReference type="Proteomes" id="UP000069205">
    <property type="component" value="Chromosome"/>
</dbReference>
<dbReference type="KEGG" id="nmv:NITMOv2_0470"/>
<dbReference type="Gene3D" id="3.60.15.10">
    <property type="entry name" value="Ribonuclease Z/Hydroxyacylglutathione hydrolase-like"/>
    <property type="match status" value="1"/>
</dbReference>
<dbReference type="PANTHER" id="PTHR46018:SF2">
    <property type="entry name" value="ZINC PHOSPHODIESTERASE ELAC PROTEIN 1"/>
    <property type="match status" value="1"/>
</dbReference>
<organism evidence="2 3">
    <name type="scientific">Nitrospira moscoviensis</name>
    <dbReference type="NCBI Taxonomy" id="42253"/>
    <lineage>
        <taxon>Bacteria</taxon>
        <taxon>Pseudomonadati</taxon>
        <taxon>Nitrospirota</taxon>
        <taxon>Nitrospiria</taxon>
        <taxon>Nitrospirales</taxon>
        <taxon>Nitrospiraceae</taxon>
        <taxon>Nitrospira</taxon>
    </lineage>
</organism>
<gene>
    <name evidence="2" type="ORF">NITMOv2_0470</name>
</gene>
<dbReference type="PANTHER" id="PTHR46018">
    <property type="entry name" value="ZINC PHOSPHODIESTERASE ELAC PROTEIN 1"/>
    <property type="match status" value="1"/>
</dbReference>
<keyword evidence="3" id="KW-1185">Reference proteome</keyword>